<gene>
    <name evidence="1" type="ORF">AAG570_013122</name>
</gene>
<dbReference type="SUPFAM" id="SSF50978">
    <property type="entry name" value="WD40 repeat-like"/>
    <property type="match status" value="1"/>
</dbReference>
<accession>A0ABD0Z447</accession>
<dbReference type="AlphaFoldDB" id="A0ABD0Z447"/>
<dbReference type="Proteomes" id="UP001558652">
    <property type="component" value="Unassembled WGS sequence"/>
</dbReference>
<comment type="caution">
    <text evidence="1">The sequence shown here is derived from an EMBL/GenBank/DDBJ whole genome shotgun (WGS) entry which is preliminary data.</text>
</comment>
<dbReference type="EMBL" id="JBFDAA010000008">
    <property type="protein sequence ID" value="KAL1130184.1"/>
    <property type="molecule type" value="Genomic_DNA"/>
</dbReference>
<name>A0ABD0Z447_9HEMI</name>
<evidence type="ECO:0000313" key="2">
    <source>
        <dbReference type="Proteomes" id="UP001558652"/>
    </source>
</evidence>
<organism evidence="1 2">
    <name type="scientific">Ranatra chinensis</name>
    <dbReference type="NCBI Taxonomy" id="642074"/>
    <lineage>
        <taxon>Eukaryota</taxon>
        <taxon>Metazoa</taxon>
        <taxon>Ecdysozoa</taxon>
        <taxon>Arthropoda</taxon>
        <taxon>Hexapoda</taxon>
        <taxon>Insecta</taxon>
        <taxon>Pterygota</taxon>
        <taxon>Neoptera</taxon>
        <taxon>Paraneoptera</taxon>
        <taxon>Hemiptera</taxon>
        <taxon>Heteroptera</taxon>
        <taxon>Panheteroptera</taxon>
        <taxon>Nepomorpha</taxon>
        <taxon>Nepidae</taxon>
        <taxon>Ranatrinae</taxon>
        <taxon>Ranatra</taxon>
    </lineage>
</organism>
<proteinExistence type="predicted"/>
<dbReference type="InterPro" id="IPR036322">
    <property type="entry name" value="WD40_repeat_dom_sf"/>
</dbReference>
<sequence length="245" mass="27743">MSIISDLDKFNRGLATFDFIKRKRKFLSIFEAELDDSVSLDFRLTLETFRVESVDLSDNRLICAFATRYVTLHDMTPVYEEPYLYPQVGQTMCPVASTSVQIGNECVRWRSYDCGLFSVTGNFPTLNVYDTEKQSLIGCVGATKAHIVDLRTGNNLQATCGNFGCMVSIAWSPSNENLFFTASSCGEIVAWDSRVFRKSLARSTLYPPRNVFMTPELQFDDYGEYVVTDRQRAISDRTATIPDQQ</sequence>
<evidence type="ECO:0000313" key="1">
    <source>
        <dbReference type="EMBL" id="KAL1130184.1"/>
    </source>
</evidence>
<dbReference type="Gene3D" id="2.130.10.10">
    <property type="entry name" value="YVTN repeat-like/Quinoprotein amine dehydrogenase"/>
    <property type="match status" value="1"/>
</dbReference>
<protein>
    <submittedName>
        <fullName evidence="1">Uncharacterized protein</fullName>
    </submittedName>
</protein>
<keyword evidence="2" id="KW-1185">Reference proteome</keyword>
<reference evidence="1 2" key="1">
    <citation type="submission" date="2024-07" db="EMBL/GenBank/DDBJ databases">
        <title>Chromosome-level genome assembly of the water stick insect Ranatra chinensis (Heteroptera: Nepidae).</title>
        <authorList>
            <person name="Liu X."/>
        </authorList>
    </citation>
    <scope>NUCLEOTIDE SEQUENCE [LARGE SCALE GENOMIC DNA]</scope>
    <source>
        <strain evidence="1">Cailab_2021Rc</strain>
        <tissue evidence="1">Muscle</tissue>
    </source>
</reference>
<dbReference type="InterPro" id="IPR015943">
    <property type="entry name" value="WD40/YVTN_repeat-like_dom_sf"/>
</dbReference>